<dbReference type="InterPro" id="IPR043129">
    <property type="entry name" value="ATPase_NBD"/>
</dbReference>
<feature type="domain" description="HVO-A0261-like N-terminal" evidence="2">
    <location>
        <begin position="14"/>
        <end position="61"/>
    </location>
</feature>
<comment type="similarity">
    <text evidence="1">Belongs to the ROK (NagC/XylR) family.</text>
</comment>
<dbReference type="Gene3D" id="3.30.420.40">
    <property type="match status" value="2"/>
</dbReference>
<accession>A0ABP8XA87</accession>
<dbReference type="CDD" id="cd00090">
    <property type="entry name" value="HTH_ARSR"/>
    <property type="match status" value="1"/>
</dbReference>
<evidence type="ECO:0000256" key="1">
    <source>
        <dbReference type="ARBA" id="ARBA00006479"/>
    </source>
</evidence>
<keyword evidence="4" id="KW-1185">Reference proteome</keyword>
<dbReference type="SUPFAM" id="SSF53067">
    <property type="entry name" value="Actin-like ATPase domain"/>
    <property type="match status" value="1"/>
</dbReference>
<dbReference type="InterPro" id="IPR036390">
    <property type="entry name" value="WH_DNA-bd_sf"/>
</dbReference>
<dbReference type="Pfam" id="PF00480">
    <property type="entry name" value="ROK"/>
    <property type="match status" value="1"/>
</dbReference>
<dbReference type="Proteomes" id="UP001500843">
    <property type="component" value="Unassembled WGS sequence"/>
</dbReference>
<evidence type="ECO:0000313" key="4">
    <source>
        <dbReference type="Proteomes" id="UP001500843"/>
    </source>
</evidence>
<comment type="caution">
    <text evidence="3">The sequence shown here is derived from an EMBL/GenBank/DDBJ whole genome shotgun (WGS) entry which is preliminary data.</text>
</comment>
<dbReference type="PANTHER" id="PTHR18964:SF149">
    <property type="entry name" value="BIFUNCTIONAL UDP-N-ACETYLGLUCOSAMINE 2-EPIMERASE_N-ACETYLMANNOSAMINE KINASE"/>
    <property type="match status" value="1"/>
</dbReference>
<evidence type="ECO:0000259" key="2">
    <source>
        <dbReference type="Pfam" id="PF25213"/>
    </source>
</evidence>
<dbReference type="InterPro" id="IPR000600">
    <property type="entry name" value="ROK"/>
</dbReference>
<name>A0ABP8XA87_9MICO</name>
<sequence>MIESRTPLAWPPLTSAQRTVLLDVLVHGPRSRSQLTRRTGLSRATLSRLTRDLTAAGLLEEGGPAVASGPGRPSDVVALRADGAYFVGMKLTGAALYVAVTDLQARVVATDEVPLGSREVDDVVATLAAAVERVRTAFPRVSAVGVCLAGDVQVVDRSAWVIGSDFLGWDRVPLEAAVVAATGLPAAISNDVQALTVAHHWFGAGRGTGSLAVVAVGAGIGAGLVVDGRLLRGAHGRPGKVSHLIVTGDGPRCYRGHVGCASAYVTVPAVLANAGARTFDDVVGAARAGEPAADEALRAAGTALGVLAANLVNLVDPDKVIITGEARIVGEYARAELDEALGRMLDPSAVAPPVEVPPFAFTDYAWGAAITAVRHLV</sequence>
<evidence type="ECO:0000313" key="3">
    <source>
        <dbReference type="EMBL" id="GAA4704009.1"/>
    </source>
</evidence>
<gene>
    <name evidence="3" type="ORF">GCM10023198_26990</name>
</gene>
<protein>
    <submittedName>
        <fullName evidence="3">ROK family transcriptional regulator</fullName>
    </submittedName>
</protein>
<dbReference type="RefSeq" id="WP_253867824.1">
    <property type="nucleotide sequence ID" value="NZ_BAABHM010000011.1"/>
</dbReference>
<proteinExistence type="inferred from homology"/>
<dbReference type="InterPro" id="IPR036388">
    <property type="entry name" value="WH-like_DNA-bd_sf"/>
</dbReference>
<reference evidence="4" key="1">
    <citation type="journal article" date="2019" name="Int. J. Syst. Evol. Microbiol.">
        <title>The Global Catalogue of Microorganisms (GCM) 10K type strain sequencing project: providing services to taxonomists for standard genome sequencing and annotation.</title>
        <authorList>
            <consortium name="The Broad Institute Genomics Platform"/>
            <consortium name="The Broad Institute Genome Sequencing Center for Infectious Disease"/>
            <person name="Wu L."/>
            <person name="Ma J."/>
        </authorList>
    </citation>
    <scope>NUCLEOTIDE SEQUENCE [LARGE SCALE GENOMIC DNA]</scope>
    <source>
        <strain evidence="4">JCM 17975</strain>
    </source>
</reference>
<dbReference type="PANTHER" id="PTHR18964">
    <property type="entry name" value="ROK (REPRESSOR, ORF, KINASE) FAMILY"/>
    <property type="match status" value="1"/>
</dbReference>
<dbReference type="InterPro" id="IPR057527">
    <property type="entry name" value="HVO_A0261-like_N"/>
</dbReference>
<dbReference type="EMBL" id="BAABHM010000011">
    <property type="protein sequence ID" value="GAA4704009.1"/>
    <property type="molecule type" value="Genomic_DNA"/>
</dbReference>
<dbReference type="Pfam" id="PF25213">
    <property type="entry name" value="HVO_A0261_N"/>
    <property type="match status" value="1"/>
</dbReference>
<dbReference type="Gene3D" id="1.10.10.10">
    <property type="entry name" value="Winged helix-like DNA-binding domain superfamily/Winged helix DNA-binding domain"/>
    <property type="match status" value="1"/>
</dbReference>
<organism evidence="3 4">
    <name type="scientific">Promicromonospora umidemergens</name>
    <dbReference type="NCBI Taxonomy" id="629679"/>
    <lineage>
        <taxon>Bacteria</taxon>
        <taxon>Bacillati</taxon>
        <taxon>Actinomycetota</taxon>
        <taxon>Actinomycetes</taxon>
        <taxon>Micrococcales</taxon>
        <taxon>Promicromonosporaceae</taxon>
        <taxon>Promicromonospora</taxon>
    </lineage>
</organism>
<dbReference type="SUPFAM" id="SSF46785">
    <property type="entry name" value="Winged helix' DNA-binding domain"/>
    <property type="match status" value="1"/>
</dbReference>
<dbReference type="InterPro" id="IPR011991">
    <property type="entry name" value="ArsR-like_HTH"/>
</dbReference>